<gene>
    <name evidence="2" type="ORF">H103_02518</name>
</gene>
<organism evidence="2">
    <name type="scientific">Trichophyton rubrum CBS 288.86</name>
    <dbReference type="NCBI Taxonomy" id="1215330"/>
    <lineage>
        <taxon>Eukaryota</taxon>
        <taxon>Fungi</taxon>
        <taxon>Dikarya</taxon>
        <taxon>Ascomycota</taxon>
        <taxon>Pezizomycotina</taxon>
        <taxon>Eurotiomycetes</taxon>
        <taxon>Eurotiomycetidae</taxon>
        <taxon>Onygenales</taxon>
        <taxon>Arthrodermataceae</taxon>
        <taxon>Trichophyton</taxon>
    </lineage>
</organism>
<protein>
    <submittedName>
        <fullName evidence="2">Uncharacterized protein</fullName>
    </submittedName>
</protein>
<feature type="compositionally biased region" description="Basic and acidic residues" evidence="1">
    <location>
        <begin position="75"/>
        <end position="88"/>
    </location>
</feature>
<reference evidence="2" key="1">
    <citation type="submission" date="2014-02" db="EMBL/GenBank/DDBJ databases">
        <title>The Genome Sequence of Trichophyton rubrum (morphotype fischeri) CBS 288.86.</title>
        <authorList>
            <consortium name="The Broad Institute Genomics Platform"/>
            <person name="Cuomo C.A."/>
            <person name="White T.C."/>
            <person name="Graser Y."/>
            <person name="Martinez-Rossi N."/>
            <person name="Heitman J."/>
            <person name="Young S.K."/>
            <person name="Zeng Q."/>
            <person name="Gargeya S."/>
            <person name="Abouelleil A."/>
            <person name="Alvarado L."/>
            <person name="Chapman S.B."/>
            <person name="Gainer-Dewar J."/>
            <person name="Goldberg J."/>
            <person name="Griggs A."/>
            <person name="Gujja S."/>
            <person name="Hansen M."/>
            <person name="Howarth C."/>
            <person name="Imamovic A."/>
            <person name="Larimer J."/>
            <person name="Martinez D."/>
            <person name="Murphy C."/>
            <person name="Pearson M.D."/>
            <person name="Persinoti G."/>
            <person name="Poon T."/>
            <person name="Priest M."/>
            <person name="Roberts A.D."/>
            <person name="Saif S."/>
            <person name="Shea T.D."/>
            <person name="Sykes S.N."/>
            <person name="Wortman J."/>
            <person name="Nusbaum C."/>
            <person name="Birren B."/>
        </authorList>
    </citation>
    <scope>NUCLEOTIDE SEQUENCE [LARGE SCALE GENOMIC DNA]</scope>
    <source>
        <strain evidence="2">CBS 288.86</strain>
    </source>
</reference>
<dbReference type="EMBL" id="KK207773">
    <property type="protein sequence ID" value="EZF54847.1"/>
    <property type="molecule type" value="Genomic_DNA"/>
</dbReference>
<dbReference type="AlphaFoldDB" id="A0A022W908"/>
<evidence type="ECO:0000313" key="2">
    <source>
        <dbReference type="EMBL" id="EZF54847.1"/>
    </source>
</evidence>
<dbReference type="OrthoDB" id="5598843at2759"/>
<dbReference type="HOGENOM" id="CLU_103823_0_0_1"/>
<feature type="region of interest" description="Disordered" evidence="1">
    <location>
        <begin position="1"/>
        <end position="124"/>
    </location>
</feature>
<evidence type="ECO:0000256" key="1">
    <source>
        <dbReference type="SAM" id="MobiDB-lite"/>
    </source>
</evidence>
<sequence length="145" mass="15904">MSGAGDDRWRGGRGYDHGRPQGQRHHSGGYRDRQSGSHGHRNQMNNMTATATWTGPPSGPSREAHIPVRSFNSVELKDALRKDYKKGGQGEPQPVIYRPTGKDGNPVRPSGPWGSKPNSMANGKDFFLELRKQISVLQQSNVQGG</sequence>
<name>A0A022W908_TRIRU</name>
<proteinExistence type="predicted"/>
<accession>A0A022W908</accession>
<feature type="compositionally biased region" description="Basic and acidic residues" evidence="1">
    <location>
        <begin position="1"/>
        <end position="19"/>
    </location>
</feature>
<dbReference type="Proteomes" id="UP000023758">
    <property type="component" value="Unassembled WGS sequence"/>
</dbReference>
<feature type="compositionally biased region" description="Polar residues" evidence="1">
    <location>
        <begin position="42"/>
        <end position="55"/>
    </location>
</feature>